<comment type="caution">
    <text evidence="1">The sequence shown here is derived from an EMBL/GenBank/DDBJ whole genome shotgun (WGS) entry which is preliminary data.</text>
</comment>
<dbReference type="EMBL" id="MU268101">
    <property type="protein sequence ID" value="KAH7905918.1"/>
    <property type="molecule type" value="Genomic_DNA"/>
</dbReference>
<evidence type="ECO:0000313" key="2">
    <source>
        <dbReference type="Proteomes" id="UP000790377"/>
    </source>
</evidence>
<accession>A0ACB7ZYR5</accession>
<protein>
    <submittedName>
        <fullName evidence="1">Mfs1.1</fullName>
    </submittedName>
</protein>
<dbReference type="Proteomes" id="UP000790377">
    <property type="component" value="Unassembled WGS sequence"/>
</dbReference>
<reference evidence="1" key="1">
    <citation type="journal article" date="2021" name="New Phytol.">
        <title>Evolutionary innovations through gain and loss of genes in the ectomycorrhizal Boletales.</title>
        <authorList>
            <person name="Wu G."/>
            <person name="Miyauchi S."/>
            <person name="Morin E."/>
            <person name="Kuo A."/>
            <person name="Drula E."/>
            <person name="Varga T."/>
            <person name="Kohler A."/>
            <person name="Feng B."/>
            <person name="Cao Y."/>
            <person name="Lipzen A."/>
            <person name="Daum C."/>
            <person name="Hundley H."/>
            <person name="Pangilinan J."/>
            <person name="Johnson J."/>
            <person name="Barry K."/>
            <person name="LaButti K."/>
            <person name="Ng V."/>
            <person name="Ahrendt S."/>
            <person name="Min B."/>
            <person name="Choi I.G."/>
            <person name="Park H."/>
            <person name="Plett J.M."/>
            <person name="Magnuson J."/>
            <person name="Spatafora J.W."/>
            <person name="Nagy L.G."/>
            <person name="Henrissat B."/>
            <person name="Grigoriev I.V."/>
            <person name="Yang Z.L."/>
            <person name="Xu J."/>
            <person name="Martin F.M."/>
        </authorList>
    </citation>
    <scope>NUCLEOTIDE SEQUENCE</scope>
    <source>
        <strain evidence="1">ATCC 28755</strain>
    </source>
</reference>
<sequence>MSSSPNLITYTSMASHDSLIAENPKQGRGVRFWLIFLGLCVSLFLSALDSSAVYNALPVIVNDLQGTQFTWIGTAYNLASAAFLPMSGCAAEIFGRRTAFVCALVAFALGSALCGSAKSMTWLIAARTVQGVGGGAILSLASIVVSDMVSLAERGTYNGFIGLTWAFAMAIGPVVGGSFAQTGNWRWLFYINLPISGMAMCLVLLFMDLPTPPGTLKEKLARMDWIGNALVMSSTTSLVIGLTWGGVLYPWTSPRVIVPLVLGICGLIAFLFYEARCATNPMVPRVLLTNRTTISGYLQNFCNSLGVMSCIYYFPVYFQACKDALPIRSGIDMFGVTFVVGPFIVFGGLSVTKLQRYRPQLWLGWVASILGAGGFSTVGADTNIGVGIGVPALWAAGGGILFAATYFPVLSPLPVSANAHALAFFAFLRAFALIWAVTIGSAILTNQLAIWLPSDFIASIPGGASNIYAIIPEIRNLPEPLKSEVQQAFSQSLRPLWYTAVGILVVGFIASLAMQDVPLHNYIDEKWAMERRSS</sequence>
<proteinExistence type="predicted"/>
<evidence type="ECO:0000313" key="1">
    <source>
        <dbReference type="EMBL" id="KAH7905918.1"/>
    </source>
</evidence>
<keyword evidence="2" id="KW-1185">Reference proteome</keyword>
<gene>
    <name evidence="1" type="ORF">BJ138DRAFT_1226127</name>
</gene>
<feature type="non-terminal residue" evidence="1">
    <location>
        <position position="534"/>
    </location>
</feature>
<organism evidence="1 2">
    <name type="scientific">Hygrophoropsis aurantiaca</name>
    <dbReference type="NCBI Taxonomy" id="72124"/>
    <lineage>
        <taxon>Eukaryota</taxon>
        <taxon>Fungi</taxon>
        <taxon>Dikarya</taxon>
        <taxon>Basidiomycota</taxon>
        <taxon>Agaricomycotina</taxon>
        <taxon>Agaricomycetes</taxon>
        <taxon>Agaricomycetidae</taxon>
        <taxon>Boletales</taxon>
        <taxon>Coniophorineae</taxon>
        <taxon>Hygrophoropsidaceae</taxon>
        <taxon>Hygrophoropsis</taxon>
    </lineage>
</organism>
<name>A0ACB7ZYR5_9AGAM</name>